<accession>A0A254T9E0</accession>
<proteinExistence type="predicted"/>
<keyword evidence="1" id="KW-0732">Signal</keyword>
<comment type="caution">
    <text evidence="2">The sequence shown here is derived from an EMBL/GenBank/DDBJ whole genome shotgun (WGS) entry which is preliminary data.</text>
</comment>
<protein>
    <recommendedName>
        <fullName evidence="4">Secreted protein</fullName>
    </recommendedName>
</protein>
<gene>
    <name evidence="2" type="ORF">AYR66_04240</name>
</gene>
<evidence type="ECO:0000256" key="1">
    <source>
        <dbReference type="SAM" id="SignalP"/>
    </source>
</evidence>
<feature type="chain" id="PRO_5012038647" description="Secreted protein" evidence="1">
    <location>
        <begin position="23"/>
        <end position="61"/>
    </location>
</feature>
<feature type="signal peptide" evidence="1">
    <location>
        <begin position="1"/>
        <end position="22"/>
    </location>
</feature>
<evidence type="ECO:0008006" key="4">
    <source>
        <dbReference type="Google" id="ProtNLM"/>
    </source>
</evidence>
<evidence type="ECO:0000313" key="3">
    <source>
        <dbReference type="Proteomes" id="UP000197535"/>
    </source>
</evidence>
<sequence length="61" mass="6642">MVTVPLMLCTPFFMPVCFAASAACNSPIMPPAPSAPAASRRSVERRASFVRFFSMHPLPSR</sequence>
<organism evidence="2 3">
    <name type="scientific">Noviherbaspirillum denitrificans</name>
    <dbReference type="NCBI Taxonomy" id="1968433"/>
    <lineage>
        <taxon>Bacteria</taxon>
        <taxon>Pseudomonadati</taxon>
        <taxon>Pseudomonadota</taxon>
        <taxon>Betaproteobacteria</taxon>
        <taxon>Burkholderiales</taxon>
        <taxon>Oxalobacteraceae</taxon>
        <taxon>Noviherbaspirillum</taxon>
    </lineage>
</organism>
<dbReference type="Proteomes" id="UP000197535">
    <property type="component" value="Unassembled WGS sequence"/>
</dbReference>
<keyword evidence="3" id="KW-1185">Reference proteome</keyword>
<evidence type="ECO:0000313" key="2">
    <source>
        <dbReference type="EMBL" id="OWW18777.1"/>
    </source>
</evidence>
<dbReference type="EMBL" id="LSTO01000002">
    <property type="protein sequence ID" value="OWW18777.1"/>
    <property type="molecule type" value="Genomic_DNA"/>
</dbReference>
<reference evidence="2 3" key="1">
    <citation type="submission" date="2016-02" db="EMBL/GenBank/DDBJ databases">
        <authorList>
            <person name="Wen L."/>
            <person name="He K."/>
            <person name="Yang H."/>
        </authorList>
    </citation>
    <scope>NUCLEOTIDE SEQUENCE [LARGE SCALE GENOMIC DNA]</scope>
    <source>
        <strain evidence="2 3">TSA40</strain>
    </source>
</reference>
<dbReference type="AlphaFoldDB" id="A0A254T9E0"/>
<name>A0A254T9E0_9BURK</name>